<dbReference type="EMBL" id="MFGC01000032">
    <property type="protein sequence ID" value="OGF26825.1"/>
    <property type="molecule type" value="Genomic_DNA"/>
</dbReference>
<organism evidence="4 5">
    <name type="scientific">Candidatus Falkowbacteria bacterium RIFOXYA2_FULL_47_9</name>
    <dbReference type="NCBI Taxonomy" id="1797995"/>
    <lineage>
        <taxon>Bacteria</taxon>
        <taxon>Candidatus Falkowiibacteriota</taxon>
    </lineage>
</organism>
<protein>
    <recommendedName>
        <fullName evidence="3">Carbohydrate kinase PfkB domain-containing protein</fullName>
    </recommendedName>
</protein>
<accession>A0A1F5SJF8</accession>
<dbReference type="InterPro" id="IPR029056">
    <property type="entry name" value="Ribokinase-like"/>
</dbReference>
<dbReference type="PRINTS" id="PR00990">
    <property type="entry name" value="RIBOKINASE"/>
</dbReference>
<dbReference type="GO" id="GO:0016301">
    <property type="term" value="F:kinase activity"/>
    <property type="evidence" value="ECO:0007669"/>
    <property type="project" value="UniProtKB-KW"/>
</dbReference>
<dbReference type="AlphaFoldDB" id="A0A1F5SJF8"/>
<comment type="caution">
    <text evidence="4">The sequence shown here is derived from an EMBL/GenBank/DDBJ whole genome shotgun (WGS) entry which is preliminary data.</text>
</comment>
<dbReference type="Proteomes" id="UP000178925">
    <property type="component" value="Unassembled WGS sequence"/>
</dbReference>
<dbReference type="InterPro" id="IPR002139">
    <property type="entry name" value="Ribo/fructo_kinase"/>
</dbReference>
<dbReference type="GO" id="GO:0006796">
    <property type="term" value="P:phosphate-containing compound metabolic process"/>
    <property type="evidence" value="ECO:0007669"/>
    <property type="project" value="UniProtKB-ARBA"/>
</dbReference>
<proteinExistence type="predicted"/>
<evidence type="ECO:0000313" key="5">
    <source>
        <dbReference type="Proteomes" id="UP000178925"/>
    </source>
</evidence>
<evidence type="ECO:0000259" key="3">
    <source>
        <dbReference type="Pfam" id="PF00294"/>
    </source>
</evidence>
<evidence type="ECO:0000313" key="4">
    <source>
        <dbReference type="EMBL" id="OGF26825.1"/>
    </source>
</evidence>
<dbReference type="Gene3D" id="3.40.1190.20">
    <property type="match status" value="1"/>
</dbReference>
<evidence type="ECO:0000256" key="1">
    <source>
        <dbReference type="ARBA" id="ARBA00022679"/>
    </source>
</evidence>
<feature type="domain" description="Carbohydrate kinase PfkB" evidence="3">
    <location>
        <begin position="40"/>
        <end position="322"/>
    </location>
</feature>
<evidence type="ECO:0000256" key="2">
    <source>
        <dbReference type="ARBA" id="ARBA00022777"/>
    </source>
</evidence>
<dbReference type="PANTHER" id="PTHR10584:SF166">
    <property type="entry name" value="RIBOKINASE"/>
    <property type="match status" value="1"/>
</dbReference>
<name>A0A1F5SJF8_9BACT</name>
<dbReference type="SUPFAM" id="SSF53613">
    <property type="entry name" value="Ribokinase-like"/>
    <property type="match status" value="1"/>
</dbReference>
<keyword evidence="1" id="KW-0808">Transferase</keyword>
<dbReference type="STRING" id="1797995.A2242_00510"/>
<dbReference type="InterPro" id="IPR011611">
    <property type="entry name" value="PfkB_dom"/>
</dbReference>
<keyword evidence="2" id="KW-0418">Kinase</keyword>
<dbReference type="PANTHER" id="PTHR10584">
    <property type="entry name" value="SUGAR KINASE"/>
    <property type="match status" value="1"/>
</dbReference>
<reference evidence="4 5" key="1">
    <citation type="journal article" date="2016" name="Nat. Commun.">
        <title>Thousands of microbial genomes shed light on interconnected biogeochemical processes in an aquifer system.</title>
        <authorList>
            <person name="Anantharaman K."/>
            <person name="Brown C.T."/>
            <person name="Hug L.A."/>
            <person name="Sharon I."/>
            <person name="Castelle C.J."/>
            <person name="Probst A.J."/>
            <person name="Thomas B.C."/>
            <person name="Singh A."/>
            <person name="Wilkins M.J."/>
            <person name="Karaoz U."/>
            <person name="Brodie E.L."/>
            <person name="Williams K.H."/>
            <person name="Hubbard S.S."/>
            <person name="Banfield J.F."/>
        </authorList>
    </citation>
    <scope>NUCLEOTIDE SEQUENCE [LARGE SCALE GENOMIC DNA]</scope>
</reference>
<gene>
    <name evidence="4" type="ORF">A2242_00510</name>
</gene>
<sequence length="330" mass="35976">MNYDIITIGGAVEDITFYTDDGIVIDNKQDVLRQRLLAFEYGAKIRVREAHTTFGGGAANVAVSASRLGLKTACVCAVGDDARGKSIIANLAAHHVNTQFVQTVKGEMSGFSFLLVGPGNEHVIFSHRAANTKLSIPAQLFKNNQTIWVYITSLSGNWQKALKAVFSRNQNFKIAWNPGGIQLRDGQREIRQYLKYTEVIIMNEDEATELVAADRKVMAGYKESARFLGEIKNLLSVIKSYGPEIVMITRGKKGADAYDGRKFYHLGIKHESKRVDTTGVGDAFGSSFVCGLKLYNGDIAKAMELGMRNAASVISKQGAQNGLLSGSAVK</sequence>
<dbReference type="Pfam" id="PF00294">
    <property type="entry name" value="PfkB"/>
    <property type="match status" value="1"/>
</dbReference>